<feature type="domain" description="LUD" evidence="1">
    <location>
        <begin position="110"/>
        <end position="216"/>
    </location>
</feature>
<gene>
    <name evidence="2" type="ORF">FM114_02040</name>
</gene>
<dbReference type="PANTHER" id="PTHR43682:SF1">
    <property type="entry name" value="LACTATE UTILIZATION PROTEIN C"/>
    <property type="match status" value="1"/>
</dbReference>
<dbReference type="InterPro" id="IPR037171">
    <property type="entry name" value="NagB/RpiA_transferase-like"/>
</dbReference>
<dbReference type="InterPro" id="IPR003741">
    <property type="entry name" value="LUD_dom"/>
</dbReference>
<dbReference type="SUPFAM" id="SSF100950">
    <property type="entry name" value="NagB/RpiA/CoA transferase-like"/>
    <property type="match status" value="1"/>
</dbReference>
<accession>A0A1R4IIE6</accession>
<dbReference type="AlphaFoldDB" id="A0A1R4IIE6"/>
<dbReference type="Proteomes" id="UP000188342">
    <property type="component" value="Unassembled WGS sequence"/>
</dbReference>
<dbReference type="STRING" id="1255658.FM114_02040"/>
<proteinExistence type="predicted"/>
<dbReference type="EMBL" id="FUKQ01000007">
    <property type="protein sequence ID" value="SJN19561.1"/>
    <property type="molecule type" value="Genomic_DNA"/>
</dbReference>
<reference evidence="2 3" key="1">
    <citation type="submission" date="2017-02" db="EMBL/GenBank/DDBJ databases">
        <authorList>
            <person name="Peterson S.W."/>
        </authorList>
    </citation>
    <scope>NUCLEOTIDE SEQUENCE [LARGE SCALE GENOMIC DNA]</scope>
    <source>
        <strain evidence="2 3">LSP_Lj1</strain>
    </source>
</reference>
<dbReference type="Pfam" id="PF02589">
    <property type="entry name" value="LUD_dom"/>
    <property type="match status" value="1"/>
</dbReference>
<dbReference type="OrthoDB" id="9794187at2"/>
<dbReference type="InterPro" id="IPR024185">
    <property type="entry name" value="FTHF_cligase-like_sf"/>
</dbReference>
<keyword evidence="3" id="KW-1185">Reference proteome</keyword>
<protein>
    <recommendedName>
        <fullName evidence="1">LUD domain-containing protein</fullName>
    </recommendedName>
</protein>
<sequence length="218" mass="23209">MNAKDEILQRVRKALVDVKETDPALDVPVAWRYEQPTAMDDVIGRFVERVEDYKATVVRVGGSEAEIAQAVVDGLTSIEAKDAILPVGLPAAWRSAVEAAGITILSDEPQLTNDQLNAAGAVVTAARVGAAESGTIMLDHADDQGRRALSLVPDAHICVVRTDQVVSDIPEAVGRLQDSVKQQQPITWISGPSATSDIELSRVEGVHGPRTLYVVVAG</sequence>
<evidence type="ECO:0000313" key="3">
    <source>
        <dbReference type="Proteomes" id="UP000188342"/>
    </source>
</evidence>
<dbReference type="Gene3D" id="3.40.50.10420">
    <property type="entry name" value="NagB/RpiA/CoA transferase-like"/>
    <property type="match status" value="1"/>
</dbReference>
<name>A0A1R4IIE6_9ACTN</name>
<evidence type="ECO:0000259" key="1">
    <source>
        <dbReference type="Pfam" id="PF02589"/>
    </source>
</evidence>
<dbReference type="PANTHER" id="PTHR43682">
    <property type="entry name" value="LACTATE UTILIZATION PROTEIN C"/>
    <property type="match status" value="1"/>
</dbReference>
<evidence type="ECO:0000313" key="2">
    <source>
        <dbReference type="EMBL" id="SJN19561.1"/>
    </source>
</evidence>
<dbReference type="RefSeq" id="WP_094763530.1">
    <property type="nucleotide sequence ID" value="NZ_FUKQ01000007.1"/>
</dbReference>
<organism evidence="2 3">
    <name type="scientific">Luteococcus japonicus LSP_Lj1</name>
    <dbReference type="NCBI Taxonomy" id="1255658"/>
    <lineage>
        <taxon>Bacteria</taxon>
        <taxon>Bacillati</taxon>
        <taxon>Actinomycetota</taxon>
        <taxon>Actinomycetes</taxon>
        <taxon>Propionibacteriales</taxon>
        <taxon>Propionibacteriaceae</taxon>
        <taxon>Luteococcus</taxon>
    </lineage>
</organism>